<feature type="domain" description="Ketopantoate reductase C-terminal" evidence="8">
    <location>
        <begin position="202"/>
        <end position="335"/>
    </location>
</feature>
<evidence type="ECO:0000256" key="2">
    <source>
        <dbReference type="ARBA" id="ARBA00013014"/>
    </source>
</evidence>
<sequence length="349" mass="38332">MYQSPIHVIGIGSLGKLFAHSLRKCHPELPITLLFHRQSLVDDWDKAGRCIEVVRDGKSDRQSGFNYEYVQQGRGEIRNLICATKTYGTVDAIRPLKERLGPSSTVLFVQNGIGTIDEVTSQVFSQPSSRPNFLAGIVNHGVYATSPFSCVFASPYNVVIGSVSSSTSESPKSKVANTNPLALWLSDCPNLSTELVSPEKLLHIQLMKLSVNAVINPLSAIFDVLNGEVFRRTPIRAIVRPLIAEISAVIEAMLRLKCLHADSIVAGTFAPKNLENYVSEVGAKAAKNSSSMRQDMRAGRRTEIDYINAYIVKQGRNFGIECPLNETLVRLVKEKRLVTDSQVSGVFGI</sequence>
<dbReference type="InterPro" id="IPR013752">
    <property type="entry name" value="KPA_reductase"/>
</dbReference>
<comment type="caution">
    <text evidence="9">The sequence shown here is derived from an EMBL/GenBank/DDBJ whole genome shotgun (WGS) entry which is preliminary data.</text>
</comment>
<evidence type="ECO:0000313" key="10">
    <source>
        <dbReference type="Proteomes" id="UP000800093"/>
    </source>
</evidence>
<dbReference type="InterPro" id="IPR013332">
    <property type="entry name" value="KPR_N"/>
</dbReference>
<dbReference type="InterPro" id="IPR013328">
    <property type="entry name" value="6PGD_dom2"/>
</dbReference>
<evidence type="ECO:0000256" key="1">
    <source>
        <dbReference type="ARBA" id="ARBA00007870"/>
    </source>
</evidence>
<accession>A0A9P4N3V4</accession>
<proteinExistence type="inferred from homology"/>
<dbReference type="InterPro" id="IPR008927">
    <property type="entry name" value="6-PGluconate_DH-like_C_sf"/>
</dbReference>
<dbReference type="EC" id="1.1.1.169" evidence="2 6"/>
<dbReference type="SUPFAM" id="SSF48179">
    <property type="entry name" value="6-phosphogluconate dehydrogenase C-terminal domain-like"/>
    <property type="match status" value="1"/>
</dbReference>
<evidence type="ECO:0000259" key="8">
    <source>
        <dbReference type="Pfam" id="PF08546"/>
    </source>
</evidence>
<keyword evidence="4 6" id="KW-0560">Oxidoreductase</keyword>
<dbReference type="GO" id="GO:0015940">
    <property type="term" value="P:pantothenate biosynthetic process"/>
    <property type="evidence" value="ECO:0007669"/>
    <property type="project" value="InterPro"/>
</dbReference>
<comment type="catalytic activity">
    <reaction evidence="6">
        <text>(R)-pantoate + NADP(+) = 2-dehydropantoate + NADPH + H(+)</text>
        <dbReference type="Rhea" id="RHEA:16233"/>
        <dbReference type="ChEBI" id="CHEBI:11561"/>
        <dbReference type="ChEBI" id="CHEBI:15378"/>
        <dbReference type="ChEBI" id="CHEBI:15980"/>
        <dbReference type="ChEBI" id="CHEBI:57783"/>
        <dbReference type="ChEBI" id="CHEBI:58349"/>
        <dbReference type="EC" id="1.1.1.169"/>
    </reaction>
</comment>
<protein>
    <recommendedName>
        <fullName evidence="2 6">2-dehydropantoate 2-reductase</fullName>
        <ecNumber evidence="2 6">1.1.1.169</ecNumber>
    </recommendedName>
    <alternativeName>
        <fullName evidence="5 6">Ketopantoate reductase</fullName>
    </alternativeName>
</protein>
<organism evidence="9 10">
    <name type="scientific">Lojkania enalia</name>
    <dbReference type="NCBI Taxonomy" id="147567"/>
    <lineage>
        <taxon>Eukaryota</taxon>
        <taxon>Fungi</taxon>
        <taxon>Dikarya</taxon>
        <taxon>Ascomycota</taxon>
        <taxon>Pezizomycotina</taxon>
        <taxon>Dothideomycetes</taxon>
        <taxon>Pleosporomycetidae</taxon>
        <taxon>Pleosporales</taxon>
        <taxon>Pleosporales incertae sedis</taxon>
        <taxon>Lojkania</taxon>
    </lineage>
</organism>
<dbReference type="GO" id="GO:0005739">
    <property type="term" value="C:mitochondrion"/>
    <property type="evidence" value="ECO:0007669"/>
    <property type="project" value="TreeGrafter"/>
</dbReference>
<dbReference type="NCBIfam" id="TIGR00745">
    <property type="entry name" value="apbA_panE"/>
    <property type="match status" value="1"/>
</dbReference>
<dbReference type="PANTHER" id="PTHR43765">
    <property type="entry name" value="2-DEHYDROPANTOATE 2-REDUCTASE-RELATED"/>
    <property type="match status" value="1"/>
</dbReference>
<dbReference type="InterPro" id="IPR036291">
    <property type="entry name" value="NAD(P)-bd_dom_sf"/>
</dbReference>
<comment type="function">
    <text evidence="6">Catalyzes the NADPH-dependent reduction of ketopantoate into pantoic acid.</text>
</comment>
<dbReference type="SUPFAM" id="SSF51735">
    <property type="entry name" value="NAD(P)-binding Rossmann-fold domains"/>
    <property type="match status" value="1"/>
</dbReference>
<dbReference type="Pfam" id="PF02558">
    <property type="entry name" value="ApbA"/>
    <property type="match status" value="1"/>
</dbReference>
<evidence type="ECO:0000256" key="4">
    <source>
        <dbReference type="ARBA" id="ARBA00023002"/>
    </source>
</evidence>
<dbReference type="EMBL" id="ML986663">
    <property type="protein sequence ID" value="KAF2261149.1"/>
    <property type="molecule type" value="Genomic_DNA"/>
</dbReference>
<dbReference type="OrthoDB" id="73846at2759"/>
<evidence type="ECO:0000259" key="7">
    <source>
        <dbReference type="Pfam" id="PF02558"/>
    </source>
</evidence>
<dbReference type="Pfam" id="PF08546">
    <property type="entry name" value="ApbA_C"/>
    <property type="match status" value="1"/>
</dbReference>
<dbReference type="Gene3D" id="1.10.1040.10">
    <property type="entry name" value="N-(1-d-carboxylethyl)-l-norvaline Dehydrogenase, domain 2"/>
    <property type="match status" value="1"/>
</dbReference>
<dbReference type="GO" id="GO:0008677">
    <property type="term" value="F:2-dehydropantoate 2-reductase activity"/>
    <property type="evidence" value="ECO:0007669"/>
    <property type="project" value="UniProtKB-EC"/>
</dbReference>
<name>A0A9P4N3V4_9PLEO</name>
<evidence type="ECO:0000256" key="5">
    <source>
        <dbReference type="ARBA" id="ARBA00032024"/>
    </source>
</evidence>
<dbReference type="Gene3D" id="3.40.50.720">
    <property type="entry name" value="NAD(P)-binding Rossmann-like Domain"/>
    <property type="match status" value="1"/>
</dbReference>
<evidence type="ECO:0000256" key="3">
    <source>
        <dbReference type="ARBA" id="ARBA00022857"/>
    </source>
</evidence>
<gene>
    <name evidence="9" type="ORF">CC78DRAFT_535865</name>
</gene>
<reference evidence="10" key="1">
    <citation type="journal article" date="2020" name="Stud. Mycol.">
        <title>101 Dothideomycetes genomes: A test case for predicting lifestyles and emergence of pathogens.</title>
        <authorList>
            <person name="Haridas S."/>
            <person name="Albert R."/>
            <person name="Binder M."/>
            <person name="Bloem J."/>
            <person name="LaButti K."/>
            <person name="Salamov A."/>
            <person name="Andreopoulos B."/>
            <person name="Baker S."/>
            <person name="Barry K."/>
            <person name="Bills G."/>
            <person name="Bluhm B."/>
            <person name="Cannon C."/>
            <person name="Castanera R."/>
            <person name="Culley D."/>
            <person name="Daum C."/>
            <person name="Ezra D."/>
            <person name="Gonzalez J."/>
            <person name="Henrissat B."/>
            <person name="Kuo A."/>
            <person name="Liang C."/>
            <person name="Lipzen A."/>
            <person name="Lutzoni F."/>
            <person name="Magnuson J."/>
            <person name="Mondo S."/>
            <person name="Nolan M."/>
            <person name="Ohm R."/>
            <person name="Pangilinan J."/>
            <person name="Park H.-J."/>
            <person name="Ramirez L."/>
            <person name="Alfaro M."/>
            <person name="Sun H."/>
            <person name="Tritt A."/>
            <person name="Yoshinaga Y."/>
            <person name="Zwiers L.-H."/>
            <person name="Turgeon B."/>
            <person name="Goodwin S."/>
            <person name="Spatafora J."/>
            <person name="Crous P."/>
            <person name="Grigoriev I."/>
        </authorList>
    </citation>
    <scope>NUCLEOTIDE SEQUENCE [LARGE SCALE GENOMIC DNA]</scope>
    <source>
        <strain evidence="10">CBS 304.66</strain>
    </source>
</reference>
<feature type="domain" description="Ketopantoate reductase N-terminal" evidence="7">
    <location>
        <begin position="6"/>
        <end position="163"/>
    </location>
</feature>
<dbReference type="InterPro" id="IPR050838">
    <property type="entry name" value="Ketopantoate_reductase"/>
</dbReference>
<dbReference type="GO" id="GO:0050661">
    <property type="term" value="F:NADP binding"/>
    <property type="evidence" value="ECO:0007669"/>
    <property type="project" value="TreeGrafter"/>
</dbReference>
<dbReference type="InterPro" id="IPR003710">
    <property type="entry name" value="ApbA"/>
</dbReference>
<dbReference type="PANTHER" id="PTHR43765:SF2">
    <property type="entry name" value="2-DEHYDROPANTOATE 2-REDUCTASE"/>
    <property type="match status" value="1"/>
</dbReference>
<dbReference type="Proteomes" id="UP000800093">
    <property type="component" value="Unassembled WGS sequence"/>
</dbReference>
<keyword evidence="10" id="KW-1185">Reference proteome</keyword>
<keyword evidence="3 6" id="KW-0521">NADP</keyword>
<evidence type="ECO:0000256" key="6">
    <source>
        <dbReference type="RuleBase" id="RU362068"/>
    </source>
</evidence>
<dbReference type="AlphaFoldDB" id="A0A9P4N3V4"/>
<comment type="similarity">
    <text evidence="1 6">Belongs to the ketopantoate reductase family.</text>
</comment>
<evidence type="ECO:0000313" key="9">
    <source>
        <dbReference type="EMBL" id="KAF2261149.1"/>
    </source>
</evidence>